<evidence type="ECO:0000313" key="11">
    <source>
        <dbReference type="EMBL" id="RVV99336.1"/>
    </source>
</evidence>
<dbReference type="Pfam" id="PF07536">
    <property type="entry name" value="HWE_HK"/>
    <property type="match status" value="1"/>
</dbReference>
<evidence type="ECO:0000256" key="7">
    <source>
        <dbReference type="ARBA" id="ARBA00022840"/>
    </source>
</evidence>
<dbReference type="RefSeq" id="WP_127904778.1">
    <property type="nucleotide sequence ID" value="NZ_RQXX01000001.1"/>
</dbReference>
<dbReference type="InterPro" id="IPR003018">
    <property type="entry name" value="GAF"/>
</dbReference>
<gene>
    <name evidence="11" type="ORF">EKE94_01175</name>
</gene>
<evidence type="ECO:0000256" key="5">
    <source>
        <dbReference type="ARBA" id="ARBA00022741"/>
    </source>
</evidence>
<dbReference type="InterPro" id="IPR011102">
    <property type="entry name" value="Sig_transdc_His_kinase_HWE"/>
</dbReference>
<evidence type="ECO:0000313" key="12">
    <source>
        <dbReference type="Proteomes" id="UP000285908"/>
    </source>
</evidence>
<dbReference type="Gene3D" id="3.30.450.40">
    <property type="match status" value="1"/>
</dbReference>
<evidence type="ECO:0000256" key="4">
    <source>
        <dbReference type="ARBA" id="ARBA00022679"/>
    </source>
</evidence>
<evidence type="ECO:0000259" key="9">
    <source>
        <dbReference type="SMART" id="SM00065"/>
    </source>
</evidence>
<keyword evidence="5" id="KW-0547">Nucleotide-binding</keyword>
<dbReference type="EMBL" id="RQXX01000001">
    <property type="protein sequence ID" value="RVV99336.1"/>
    <property type="molecule type" value="Genomic_DNA"/>
</dbReference>
<dbReference type="SUPFAM" id="SSF55781">
    <property type="entry name" value="GAF domain-like"/>
    <property type="match status" value="1"/>
</dbReference>
<evidence type="ECO:0000256" key="1">
    <source>
        <dbReference type="ARBA" id="ARBA00000085"/>
    </source>
</evidence>
<dbReference type="EC" id="2.7.13.3" evidence="2"/>
<feature type="domain" description="Signal transduction histidine kinase HWE region" evidence="10">
    <location>
        <begin position="352"/>
        <end position="433"/>
    </location>
</feature>
<dbReference type="Gene3D" id="3.30.565.10">
    <property type="entry name" value="Histidine kinase-like ATPase, C-terminal domain"/>
    <property type="match status" value="1"/>
</dbReference>
<dbReference type="GO" id="GO:0005524">
    <property type="term" value="F:ATP binding"/>
    <property type="evidence" value="ECO:0007669"/>
    <property type="project" value="UniProtKB-KW"/>
</dbReference>
<feature type="compositionally biased region" description="Low complexity" evidence="8">
    <location>
        <begin position="118"/>
        <end position="127"/>
    </location>
</feature>
<dbReference type="SMART" id="SM00911">
    <property type="entry name" value="HWE_HK"/>
    <property type="match status" value="1"/>
</dbReference>
<comment type="catalytic activity">
    <reaction evidence="1">
        <text>ATP + protein L-histidine = ADP + protein N-phospho-L-histidine.</text>
        <dbReference type="EC" id="2.7.13.3"/>
    </reaction>
</comment>
<keyword evidence="12" id="KW-1185">Reference proteome</keyword>
<evidence type="ECO:0000256" key="2">
    <source>
        <dbReference type="ARBA" id="ARBA00012438"/>
    </source>
</evidence>
<keyword evidence="6" id="KW-0418">Kinase</keyword>
<keyword evidence="4" id="KW-0808">Transferase</keyword>
<proteinExistence type="predicted"/>
<name>A0A438AL83_9RHOB</name>
<dbReference type="Proteomes" id="UP000285908">
    <property type="component" value="Unassembled WGS sequence"/>
</dbReference>
<comment type="caution">
    <text evidence="11">The sequence shown here is derived from an EMBL/GenBank/DDBJ whole genome shotgun (WGS) entry which is preliminary data.</text>
</comment>
<dbReference type="PANTHER" id="PTHR41523:SF7">
    <property type="entry name" value="HISTIDINE KINASE"/>
    <property type="match status" value="1"/>
</dbReference>
<evidence type="ECO:0000259" key="10">
    <source>
        <dbReference type="SMART" id="SM00911"/>
    </source>
</evidence>
<feature type="region of interest" description="Disordered" evidence="8">
    <location>
        <begin position="118"/>
        <end position="155"/>
    </location>
</feature>
<evidence type="ECO:0000256" key="8">
    <source>
        <dbReference type="SAM" id="MobiDB-lite"/>
    </source>
</evidence>
<feature type="domain" description="GAF" evidence="9">
    <location>
        <begin position="201"/>
        <end position="347"/>
    </location>
</feature>
<dbReference type="OrthoDB" id="9816309at2"/>
<accession>A0A438AL83</accession>
<sequence length="540" mass="56967">MRDDDESDSKDPDGDTAADLPGAFDLLVDVLMIEAEPLDDAALRARLARRNDTASRACVLLGVAPERAARLAPSEADGATLPLTRAEEGARLAAGQLLWAPPGVAVRATGGRLRLVADPAPGAATGPAERRAATDADGTGEPTPAPVARPAPEDHAGTAISEAEIARIRAELRHIRVVLSNRVAQHGFVARLGTLSLEGMEAAALTAEIPGGLAHVLGVDFAKVLRCRPGTDAVELVASHGLDVPLGTLIDGGPKSQAGYTLMSGMPVLVRDLPTDDRFDGPPLLRQAGVISGLSVIIGDPRNPMGVIGVHSRTPRDFTRDDQVFLQSVANILAAALRREADDRQKRLLLDELRHRVKNMLATVQSVTALSLRHSGVAGAVAATLGDRLRALARAHDLNFRRSDDYVDMRELVRLQVDPYDPDGARVSFEGPETASMPPNIAIEMSMLVHELVTNAVKYGALSTESGHVIIRSGASHGAHGWRLSLDWHEVGGPGFAEPPHVGAGTRLLQAIAAQPAFDMDYAPHAGGLDCRITVDLSGA</sequence>
<dbReference type="PANTHER" id="PTHR41523">
    <property type="entry name" value="TWO-COMPONENT SYSTEM SENSOR PROTEIN"/>
    <property type="match status" value="1"/>
</dbReference>
<dbReference type="InterPro" id="IPR036890">
    <property type="entry name" value="HATPase_C_sf"/>
</dbReference>
<dbReference type="SMART" id="SM00065">
    <property type="entry name" value="GAF"/>
    <property type="match status" value="1"/>
</dbReference>
<keyword evidence="7" id="KW-0067">ATP-binding</keyword>
<evidence type="ECO:0000256" key="6">
    <source>
        <dbReference type="ARBA" id="ARBA00022777"/>
    </source>
</evidence>
<dbReference type="InterPro" id="IPR029016">
    <property type="entry name" value="GAF-like_dom_sf"/>
</dbReference>
<evidence type="ECO:0000256" key="3">
    <source>
        <dbReference type="ARBA" id="ARBA00022553"/>
    </source>
</evidence>
<dbReference type="Pfam" id="PF01590">
    <property type="entry name" value="GAF"/>
    <property type="match status" value="1"/>
</dbReference>
<organism evidence="11 12">
    <name type="scientific">Mesobaculum littorinae</name>
    <dbReference type="NCBI Taxonomy" id="2486419"/>
    <lineage>
        <taxon>Bacteria</taxon>
        <taxon>Pseudomonadati</taxon>
        <taxon>Pseudomonadota</taxon>
        <taxon>Alphaproteobacteria</taxon>
        <taxon>Rhodobacterales</taxon>
        <taxon>Roseobacteraceae</taxon>
        <taxon>Mesobaculum</taxon>
    </lineage>
</organism>
<dbReference type="GO" id="GO:0004673">
    <property type="term" value="F:protein histidine kinase activity"/>
    <property type="evidence" value="ECO:0007669"/>
    <property type="project" value="UniProtKB-EC"/>
</dbReference>
<dbReference type="AlphaFoldDB" id="A0A438AL83"/>
<reference evidence="11 12" key="1">
    <citation type="submission" date="2018-11" db="EMBL/GenBank/DDBJ databases">
        <title>Mesobaculum littorinae gen. nov., sp. nov., isolated from Littorina scabra that represents a novel genus of the order Rhodobacteraceae.</title>
        <authorList>
            <person name="Li F."/>
        </authorList>
    </citation>
    <scope>NUCLEOTIDE SEQUENCE [LARGE SCALE GENOMIC DNA]</scope>
    <source>
        <strain evidence="11 12">M0103</strain>
    </source>
</reference>
<keyword evidence="3" id="KW-0597">Phosphoprotein</keyword>
<protein>
    <recommendedName>
        <fullName evidence="2">histidine kinase</fullName>
        <ecNumber evidence="2">2.7.13.3</ecNumber>
    </recommendedName>
</protein>